<accession>A0A6L9GCD7</accession>
<comment type="function">
    <text evidence="5">Sigma factors are initiation factors that promote the attachment of RNA polymerase to specific initiation sites and are then released. Sigma-S contributes to the protection against external stress, thus playing a role in cellular fitness and survival.</text>
</comment>
<evidence type="ECO:0000313" key="11">
    <source>
        <dbReference type="Proteomes" id="UP000481807"/>
    </source>
</evidence>
<evidence type="ECO:0000313" key="10">
    <source>
        <dbReference type="Proteomes" id="UP000261016"/>
    </source>
</evidence>
<dbReference type="EMBL" id="JAANHJ010000001">
    <property type="protein sequence ID" value="MCG6225396.1"/>
    <property type="molecule type" value="Genomic_DNA"/>
</dbReference>
<dbReference type="InterPro" id="IPR007627">
    <property type="entry name" value="RNA_pol_sigma70_r2"/>
</dbReference>
<keyword evidence="3" id="KW-0805">Transcription regulation</keyword>
<proteinExistence type="inferred from homology"/>
<dbReference type="GeneID" id="58059810"/>
<dbReference type="SUPFAM" id="SSF88946">
    <property type="entry name" value="Sigma2 domain of RNA polymerase sigma factors"/>
    <property type="match status" value="1"/>
</dbReference>
<protein>
    <recommendedName>
        <fullName evidence="2">RNA polymerase sigma factor SigS</fullName>
    </recommendedName>
</protein>
<dbReference type="AlphaFoldDB" id="A0A6L9GCD7"/>
<dbReference type="EMBL" id="QXWP01000001">
    <property type="protein sequence ID" value="NBH29925.1"/>
    <property type="molecule type" value="Genomic_DNA"/>
</dbReference>
<evidence type="ECO:0000256" key="2">
    <source>
        <dbReference type="ARBA" id="ARBA00021245"/>
    </source>
</evidence>
<dbReference type="Proteomes" id="UP000261016">
    <property type="component" value="Unassembled WGS sequence"/>
</dbReference>
<reference evidence="9 10" key="1">
    <citation type="submission" date="2018-08" db="EMBL/GenBank/DDBJ databases">
        <title>A genome reference for cultivated species of the human gut microbiota.</title>
        <authorList>
            <person name="Zou Y."/>
            <person name="Xue W."/>
            <person name="Luo G."/>
        </authorList>
    </citation>
    <scope>NUCLEOTIDE SEQUENCE [LARGE SCALE GENOMIC DNA]</scope>
    <source>
        <strain evidence="9 10">OM08-17AT</strain>
    </source>
</reference>
<keyword evidence="4" id="KW-0804">Transcription</keyword>
<dbReference type="RefSeq" id="WP_002466234.1">
    <property type="nucleotide sequence ID" value="NZ_CABMFV010000001.1"/>
</dbReference>
<evidence type="ECO:0000256" key="5">
    <source>
        <dbReference type="ARBA" id="ARBA00024701"/>
    </source>
</evidence>
<comment type="caution">
    <text evidence="9">The sequence shown here is derived from an EMBL/GenBank/DDBJ whole genome shotgun (WGS) entry which is preliminary data.</text>
</comment>
<name>A0A6L9GCD7_STAWA</name>
<comment type="similarity">
    <text evidence="1">Belongs to the sigma-70 factor family.</text>
</comment>
<dbReference type="Pfam" id="PF04542">
    <property type="entry name" value="Sigma70_r2"/>
    <property type="match status" value="1"/>
</dbReference>
<evidence type="ECO:0000256" key="3">
    <source>
        <dbReference type="ARBA" id="ARBA00023015"/>
    </source>
</evidence>
<evidence type="ECO:0000313" key="8">
    <source>
        <dbReference type="EMBL" id="NBH29925.1"/>
    </source>
</evidence>
<evidence type="ECO:0000313" key="9">
    <source>
        <dbReference type="EMBL" id="RGM33026.1"/>
    </source>
</evidence>
<keyword evidence="12" id="KW-1185">Reference proteome</keyword>
<reference evidence="8 11" key="2">
    <citation type="submission" date="2018-08" db="EMBL/GenBank/DDBJ databases">
        <title>Murine metabolic-syndrome-specific gut microbial biobank.</title>
        <authorList>
            <person name="Liu C."/>
        </authorList>
    </citation>
    <scope>NUCLEOTIDE SEQUENCE [LARGE SCALE GENOMIC DNA]</scope>
    <source>
        <strain evidence="8 11">1XD21-27</strain>
    </source>
</reference>
<dbReference type="EMBL" id="QSTD01000001">
    <property type="protein sequence ID" value="RGM33026.1"/>
    <property type="molecule type" value="Genomic_DNA"/>
</dbReference>
<dbReference type="GO" id="GO:0006352">
    <property type="term" value="P:DNA-templated transcription initiation"/>
    <property type="evidence" value="ECO:0007669"/>
    <property type="project" value="InterPro"/>
</dbReference>
<evidence type="ECO:0000256" key="1">
    <source>
        <dbReference type="ARBA" id="ARBA00007788"/>
    </source>
</evidence>
<dbReference type="GO" id="GO:0003700">
    <property type="term" value="F:DNA-binding transcription factor activity"/>
    <property type="evidence" value="ECO:0007669"/>
    <property type="project" value="InterPro"/>
</dbReference>
<dbReference type="GO" id="GO:0003677">
    <property type="term" value="F:DNA binding"/>
    <property type="evidence" value="ECO:0007669"/>
    <property type="project" value="InterPro"/>
</dbReference>
<evidence type="ECO:0000313" key="7">
    <source>
        <dbReference type="EMBL" id="MCG6225396.1"/>
    </source>
</evidence>
<gene>
    <name evidence="8" type="ORF">D3Z30_02875</name>
    <name evidence="9" type="ORF">DXC19_05810</name>
    <name evidence="7" type="ORF">G8J23_05320</name>
</gene>
<evidence type="ECO:0000313" key="12">
    <source>
        <dbReference type="Proteomes" id="UP000814367"/>
    </source>
</evidence>
<sequence length="162" mass="19955">MEFKIIYQEYNKIIHYLLKRYQITYNYDEFYQLLLIQLWHLTHNYQPSKSHKLSSYLFIRLNYYLIDIFRKENKKLSTINIDTTVYSKNEPIQFLNEDALLLQDIYYLLNNQEKQWLDLKLLGYKQFEIANIMHLSISTIKKIKKVTQSKIMQHLQYNLEKE</sequence>
<dbReference type="Proteomes" id="UP000814367">
    <property type="component" value="Unassembled WGS sequence"/>
</dbReference>
<dbReference type="Proteomes" id="UP000481807">
    <property type="component" value="Unassembled WGS sequence"/>
</dbReference>
<dbReference type="InterPro" id="IPR013325">
    <property type="entry name" value="RNA_pol_sigma_r2"/>
</dbReference>
<reference evidence="7 12" key="3">
    <citation type="submission" date="2020-03" db="EMBL/GenBank/DDBJ databases">
        <title>Comparative genetics of Staphylococcus warneri persistents from caprine mastitis.</title>
        <authorList>
            <person name="Franca C.A."/>
            <person name="Rosa D.S."/>
            <person name="Silva A."/>
            <person name="Rodrigues D.L.N."/>
            <person name="Santos R.G."/>
            <person name="Castillo R.E.H."/>
            <person name="Moreira M.A.S."/>
            <person name="Lima M.C."/>
            <person name="Gouveia G.V."/>
            <person name="Gouveia J.J.S."/>
            <person name="Souza R.F.S."/>
            <person name="Bertram B."/>
            <person name="Azevedo V."/>
            <person name="Costa M."/>
        </authorList>
    </citation>
    <scope>NUCLEOTIDE SEQUENCE [LARGE SCALE GENOMIC DNA]</scope>
    <source>
        <strain evidence="7 12">Cap 9.2</strain>
    </source>
</reference>
<dbReference type="InterPro" id="IPR016032">
    <property type="entry name" value="Sig_transdc_resp-reg_C-effctor"/>
</dbReference>
<dbReference type="SUPFAM" id="SSF46894">
    <property type="entry name" value="C-terminal effector domain of the bipartite response regulators"/>
    <property type="match status" value="1"/>
</dbReference>
<evidence type="ECO:0000259" key="6">
    <source>
        <dbReference type="Pfam" id="PF04542"/>
    </source>
</evidence>
<organism evidence="9 10">
    <name type="scientific">Staphylococcus warneri</name>
    <dbReference type="NCBI Taxonomy" id="1292"/>
    <lineage>
        <taxon>Bacteria</taxon>
        <taxon>Bacillati</taxon>
        <taxon>Bacillota</taxon>
        <taxon>Bacilli</taxon>
        <taxon>Bacillales</taxon>
        <taxon>Staphylococcaceae</taxon>
        <taxon>Staphylococcus</taxon>
    </lineage>
</organism>
<evidence type="ECO:0000256" key="4">
    <source>
        <dbReference type="ARBA" id="ARBA00023163"/>
    </source>
</evidence>
<feature type="domain" description="RNA polymerase sigma-70 region 2" evidence="6">
    <location>
        <begin position="7"/>
        <end position="73"/>
    </location>
</feature>